<evidence type="ECO:0000313" key="2">
    <source>
        <dbReference type="EMBL" id="KIX12395.1"/>
    </source>
</evidence>
<protein>
    <recommendedName>
        <fullName evidence="1">Pterin-binding domain-containing protein</fullName>
    </recommendedName>
</protein>
<dbReference type="RefSeq" id="WP_044350754.1">
    <property type="nucleotide sequence ID" value="NZ_AZAC01000033.1"/>
</dbReference>
<dbReference type="InterPro" id="IPR011005">
    <property type="entry name" value="Dihydropteroate_synth-like_sf"/>
</dbReference>
<reference evidence="2 3" key="1">
    <citation type="submission" date="2013-11" db="EMBL/GenBank/DDBJ databases">
        <title>Metagenomic analysis of a methanogenic consortium involved in long chain n-alkane degradation.</title>
        <authorList>
            <person name="Davidova I.A."/>
            <person name="Callaghan A.V."/>
            <person name="Wawrik B."/>
            <person name="Pruitt S."/>
            <person name="Marks C."/>
            <person name="Duncan K.E."/>
            <person name="Suflita J.M."/>
        </authorList>
    </citation>
    <scope>NUCLEOTIDE SEQUENCE [LARGE SCALE GENOMIC DNA]</scope>
    <source>
        <strain evidence="2 3">SPR</strain>
    </source>
</reference>
<dbReference type="SUPFAM" id="SSF51717">
    <property type="entry name" value="Dihydropteroate synthetase-like"/>
    <property type="match status" value="1"/>
</dbReference>
<evidence type="ECO:0000313" key="3">
    <source>
        <dbReference type="Proteomes" id="UP000032233"/>
    </source>
</evidence>
<dbReference type="InParanoid" id="A0A0D2JSC0"/>
<dbReference type="GO" id="GO:0042558">
    <property type="term" value="P:pteridine-containing compound metabolic process"/>
    <property type="evidence" value="ECO:0007669"/>
    <property type="project" value="InterPro"/>
</dbReference>
<evidence type="ECO:0000259" key="1">
    <source>
        <dbReference type="PROSITE" id="PS50972"/>
    </source>
</evidence>
<dbReference type="Pfam" id="PF00809">
    <property type="entry name" value="Pterin_bind"/>
    <property type="match status" value="1"/>
</dbReference>
<organism evidence="2 3">
    <name type="scientific">Dethiosulfatarculus sandiegensis</name>
    <dbReference type="NCBI Taxonomy" id="1429043"/>
    <lineage>
        <taxon>Bacteria</taxon>
        <taxon>Pseudomonadati</taxon>
        <taxon>Thermodesulfobacteriota</taxon>
        <taxon>Desulfarculia</taxon>
        <taxon>Desulfarculales</taxon>
        <taxon>Desulfarculaceae</taxon>
        <taxon>Dethiosulfatarculus</taxon>
    </lineage>
</organism>
<comment type="caution">
    <text evidence="2">The sequence shown here is derived from an EMBL/GenBank/DDBJ whole genome shotgun (WGS) entry which is preliminary data.</text>
</comment>
<dbReference type="STRING" id="1429043.X474_19535"/>
<proteinExistence type="predicted"/>
<dbReference type="Gene3D" id="3.20.20.20">
    <property type="entry name" value="Dihydropteroate synthase-like"/>
    <property type="match status" value="1"/>
</dbReference>
<gene>
    <name evidence="2" type="ORF">X474_19535</name>
</gene>
<keyword evidence="3" id="KW-1185">Reference proteome</keyword>
<dbReference type="Proteomes" id="UP000032233">
    <property type="component" value="Unassembled WGS sequence"/>
</dbReference>
<dbReference type="PROSITE" id="PS50972">
    <property type="entry name" value="PTERIN_BINDING"/>
    <property type="match status" value="1"/>
</dbReference>
<feature type="domain" description="Pterin-binding" evidence="1">
    <location>
        <begin position="1"/>
        <end position="250"/>
    </location>
</feature>
<dbReference type="EMBL" id="AZAC01000033">
    <property type="protein sequence ID" value="KIX12395.1"/>
    <property type="molecule type" value="Genomic_DNA"/>
</dbReference>
<accession>A0A0D2JSC0</accession>
<dbReference type="InterPro" id="IPR000489">
    <property type="entry name" value="Pterin-binding_dom"/>
</dbReference>
<dbReference type="AlphaFoldDB" id="A0A0D2JSC0"/>
<dbReference type="OrthoDB" id="5416636at2"/>
<sequence>MLIAADNLTASRPSVARAIQKRDAEFLARLCRQVEEAGAHWLDLNPGYVAASQKREVWKFLIKTAEKACGLKLMLDAPRAEDLETGLLFCKRPPILNMATAEESRLDPLLELAQKNGLTLVASTMTGQVPQDAEGRLALAALIAERARQKGITGQRLVLDPMVMPLGLPQGEAHAAGVLGFLRSLDSVIEPRPLTMIALSNLTTKTAGVKTDFAAPSFLAAAAGAGLDVVMMDALDRELVRVVRLCKVFKGQVVFAQGEFDSQT</sequence>
<name>A0A0D2JSC0_9BACT</name>